<dbReference type="RefSeq" id="WP_379769291.1">
    <property type="nucleotide sequence ID" value="NZ_JBHSXI010000013.1"/>
</dbReference>
<feature type="domain" description="DDE" evidence="1">
    <location>
        <begin position="87"/>
        <end position="185"/>
    </location>
</feature>
<reference evidence="2 3" key="1">
    <citation type="journal article" date="2019" name="Int. J. Syst. Evol. Microbiol.">
        <title>The Global Catalogue of Microorganisms (GCM) 10K type strain sequencing project: providing services to taxonomists for standard genome sequencing and annotation.</title>
        <authorList>
            <consortium name="The Broad Institute Genomics Platform"/>
            <consortium name="The Broad Institute Genome Sequencing Center for Infectious Disease"/>
            <person name="Wu L."/>
            <person name="Ma J."/>
        </authorList>
    </citation>
    <scope>NUCLEOTIDE SEQUENCE [LARGE SCALE GENOMIC DNA]</scope>
    <source>
        <strain evidence="2 3">Y73</strain>
    </source>
</reference>
<organism evidence="2 3">
    <name type="scientific">Halorubrum trueperi</name>
    <dbReference type="NCBI Taxonomy" id="2004704"/>
    <lineage>
        <taxon>Archaea</taxon>
        <taxon>Methanobacteriati</taxon>
        <taxon>Methanobacteriota</taxon>
        <taxon>Stenosarchaea group</taxon>
        <taxon>Halobacteria</taxon>
        <taxon>Halobacteriales</taxon>
        <taxon>Haloferacaceae</taxon>
        <taxon>Halorubrum</taxon>
    </lineage>
</organism>
<name>A0ABD5UN50_9EURY</name>
<dbReference type="SUPFAM" id="SSF53098">
    <property type="entry name" value="Ribonuclease H-like"/>
    <property type="match status" value="1"/>
</dbReference>
<keyword evidence="3" id="KW-1185">Reference proteome</keyword>
<dbReference type="Proteomes" id="UP001596333">
    <property type="component" value="Unassembled WGS sequence"/>
</dbReference>
<evidence type="ECO:0000259" key="1">
    <source>
        <dbReference type="Pfam" id="PF13610"/>
    </source>
</evidence>
<dbReference type="AlphaFoldDB" id="A0ABD5UN50"/>
<dbReference type="InterPro" id="IPR032874">
    <property type="entry name" value="DDE_dom"/>
</dbReference>
<gene>
    <name evidence="2" type="ORF">ACFQEY_13125</name>
</gene>
<dbReference type="EMBL" id="JBHSXI010000013">
    <property type="protein sequence ID" value="MFC6889950.1"/>
    <property type="molecule type" value="Genomic_DNA"/>
</dbReference>
<dbReference type="Pfam" id="PF13610">
    <property type="entry name" value="DDE_Tnp_IS240"/>
    <property type="match status" value="1"/>
</dbReference>
<proteinExistence type="predicted"/>
<evidence type="ECO:0000313" key="2">
    <source>
        <dbReference type="EMBL" id="MFC6889950.1"/>
    </source>
</evidence>
<evidence type="ECO:0000313" key="3">
    <source>
        <dbReference type="Proteomes" id="UP001596333"/>
    </source>
</evidence>
<dbReference type="NCBIfam" id="NF033587">
    <property type="entry name" value="transpos_IS6"/>
    <property type="match status" value="1"/>
</dbReference>
<accession>A0ABD5UN50</accession>
<dbReference type="PANTHER" id="PTHR39967">
    <property type="match status" value="1"/>
</dbReference>
<dbReference type="PANTHER" id="PTHR39967:SF1">
    <property type="entry name" value="ISH14-TYPE TRANSPOSASE HSIRS44"/>
    <property type="match status" value="1"/>
</dbReference>
<protein>
    <submittedName>
        <fullName evidence="2">IS6 family transposase</fullName>
    </submittedName>
</protein>
<dbReference type="InterPro" id="IPR012337">
    <property type="entry name" value="RNaseH-like_sf"/>
</dbReference>
<sequence length="216" mass="24986">MKLNLPELAEVLEEIEFFERERTDRQSVELAILLYNHGVSLRKIERVLGWLGVDRSHVAIWKWIQKFGQRLREAGRRPAADLPAVVLMDETAISQQGEEFVLFAAVDPETRDLLHAEVAPSRNTLTTRRFLSELAELYGRAPPIVVTDGASYGPVFTPLDITHIVRRHSVRNRIERWIQELKRRIDTFYASFTGDDVATTNNWLKQFAWTWNVCLS</sequence>
<dbReference type="InterPro" id="IPR047930">
    <property type="entry name" value="Transpos_IS6"/>
</dbReference>
<comment type="caution">
    <text evidence="2">The sequence shown here is derived from an EMBL/GenBank/DDBJ whole genome shotgun (WGS) entry which is preliminary data.</text>
</comment>